<feature type="domain" description="Reverse transcriptase Ty1/copia-type" evidence="1">
    <location>
        <begin position="11"/>
        <end position="67"/>
    </location>
</feature>
<protein>
    <recommendedName>
        <fullName evidence="1">Reverse transcriptase Ty1/copia-type domain-containing protein</fullName>
    </recommendedName>
</protein>
<dbReference type="EMBL" id="LVLJ01001709">
    <property type="protein sequence ID" value="OAE28602.1"/>
    <property type="molecule type" value="Genomic_DNA"/>
</dbReference>
<sequence length="147" mass="17118">MRKEMKSLHDNQTWELVDLTNGKRAIDCKWVYTVKDESTEAAEKIFKARLVAKVFGKRKYIDYTEGFIQSAYDPYLYMKRVSNTSFGLILLVLYVDDMLIAAKDRSEIIKLNVQLSSEFNMKNLDPAKHILGMEIHKDESSSKLWLT</sequence>
<organism evidence="2 3">
    <name type="scientific">Marchantia polymorpha subsp. ruderalis</name>
    <dbReference type="NCBI Taxonomy" id="1480154"/>
    <lineage>
        <taxon>Eukaryota</taxon>
        <taxon>Viridiplantae</taxon>
        <taxon>Streptophyta</taxon>
        <taxon>Embryophyta</taxon>
        <taxon>Marchantiophyta</taxon>
        <taxon>Marchantiopsida</taxon>
        <taxon>Marchantiidae</taxon>
        <taxon>Marchantiales</taxon>
        <taxon>Marchantiaceae</taxon>
        <taxon>Marchantia</taxon>
    </lineage>
</organism>
<dbReference type="Proteomes" id="UP000077202">
    <property type="component" value="Unassembled WGS sequence"/>
</dbReference>
<dbReference type="InterPro" id="IPR043502">
    <property type="entry name" value="DNA/RNA_pol_sf"/>
</dbReference>
<reference evidence="2" key="1">
    <citation type="submission" date="2016-03" db="EMBL/GenBank/DDBJ databases">
        <title>Mechanisms controlling the formation of the plant cell surface in tip-growing cells are functionally conserved among land plants.</title>
        <authorList>
            <person name="Honkanen S."/>
            <person name="Jones V.A."/>
            <person name="Morieri G."/>
            <person name="Champion C."/>
            <person name="Hetherington A.J."/>
            <person name="Kelly S."/>
            <person name="Saint-Marcoux D."/>
            <person name="Proust H."/>
            <person name="Prescott H."/>
            <person name="Dolan L."/>
        </authorList>
    </citation>
    <scope>NUCLEOTIDE SEQUENCE [LARGE SCALE GENOMIC DNA]</scope>
    <source>
        <tissue evidence="2">Whole gametophyte</tissue>
    </source>
</reference>
<dbReference type="Pfam" id="PF07727">
    <property type="entry name" value="RVT_2"/>
    <property type="match status" value="2"/>
</dbReference>
<evidence type="ECO:0000313" key="3">
    <source>
        <dbReference type="Proteomes" id="UP000077202"/>
    </source>
</evidence>
<dbReference type="AlphaFoldDB" id="A0A176W805"/>
<name>A0A176W805_MARPO</name>
<accession>A0A176W805</accession>
<feature type="domain" description="Reverse transcriptase Ty1/copia-type" evidence="1">
    <location>
        <begin position="76"/>
        <end position="144"/>
    </location>
</feature>
<dbReference type="InterPro" id="IPR013103">
    <property type="entry name" value="RVT_2"/>
</dbReference>
<proteinExistence type="predicted"/>
<keyword evidence="3" id="KW-1185">Reference proteome</keyword>
<dbReference type="SUPFAM" id="SSF56672">
    <property type="entry name" value="DNA/RNA polymerases"/>
    <property type="match status" value="1"/>
</dbReference>
<gene>
    <name evidence="2" type="ORF">AXG93_2175s1860</name>
</gene>
<evidence type="ECO:0000259" key="1">
    <source>
        <dbReference type="Pfam" id="PF07727"/>
    </source>
</evidence>
<comment type="caution">
    <text evidence="2">The sequence shown here is derived from an EMBL/GenBank/DDBJ whole genome shotgun (WGS) entry which is preliminary data.</text>
</comment>
<evidence type="ECO:0000313" key="2">
    <source>
        <dbReference type="EMBL" id="OAE28602.1"/>
    </source>
</evidence>